<evidence type="ECO:0000313" key="1">
    <source>
        <dbReference type="EMBL" id="CAF2838772.1"/>
    </source>
</evidence>
<protein>
    <submittedName>
        <fullName evidence="1">(salmon louse) hypothetical protein</fullName>
    </submittedName>
</protein>
<keyword evidence="2" id="KW-1185">Reference proteome</keyword>
<gene>
    <name evidence="1" type="ORF">LSAA_5060</name>
</gene>
<evidence type="ECO:0000313" key="2">
    <source>
        <dbReference type="Proteomes" id="UP000675881"/>
    </source>
</evidence>
<dbReference type="EMBL" id="HG994593">
    <property type="protein sequence ID" value="CAF2838772.1"/>
    <property type="molecule type" value="Genomic_DNA"/>
</dbReference>
<dbReference type="Proteomes" id="UP000675881">
    <property type="component" value="Chromosome 14"/>
</dbReference>
<organism evidence="1 2">
    <name type="scientific">Lepeophtheirus salmonis</name>
    <name type="common">Salmon louse</name>
    <name type="synonym">Caligus salmonis</name>
    <dbReference type="NCBI Taxonomy" id="72036"/>
    <lineage>
        <taxon>Eukaryota</taxon>
        <taxon>Metazoa</taxon>
        <taxon>Ecdysozoa</taxon>
        <taxon>Arthropoda</taxon>
        <taxon>Crustacea</taxon>
        <taxon>Multicrustacea</taxon>
        <taxon>Hexanauplia</taxon>
        <taxon>Copepoda</taxon>
        <taxon>Siphonostomatoida</taxon>
        <taxon>Caligidae</taxon>
        <taxon>Lepeophtheirus</taxon>
    </lineage>
</organism>
<accession>A0A7R8CJ39</accession>
<proteinExistence type="predicted"/>
<name>A0A7R8CJ39_LEPSM</name>
<dbReference type="AlphaFoldDB" id="A0A7R8CJ39"/>
<sequence>MFFIISNYIKSIVFLILLCSFLPSQISGTKSVGFVNCIDCDTFLQCLLKCPHRRYPGFNEEGIYDPVGSKRRSESEPQYRNYRPFDEKEFITNWIQNNPVYKNMFKKEAMQKVS</sequence>
<reference evidence="1" key="1">
    <citation type="submission" date="2021-02" db="EMBL/GenBank/DDBJ databases">
        <authorList>
            <person name="Bekaert M."/>
        </authorList>
    </citation>
    <scope>NUCLEOTIDE SEQUENCE</scope>
    <source>
        <strain evidence="1">IoA-00</strain>
    </source>
</reference>